<name>A0A671FLP7_RHIFE</name>
<evidence type="ECO:0000313" key="14">
    <source>
        <dbReference type="Proteomes" id="UP000585614"/>
    </source>
</evidence>
<evidence type="ECO:0000256" key="7">
    <source>
        <dbReference type="ARBA" id="ARBA00022743"/>
    </source>
</evidence>
<gene>
    <name evidence="12" type="primary">CSN3</name>
    <name evidence="11" type="ORF">mRhiFer1_003422</name>
</gene>
<evidence type="ECO:0000256" key="9">
    <source>
        <dbReference type="PIRNR" id="PIRNR002374"/>
    </source>
</evidence>
<reference evidence="12 13" key="3">
    <citation type="submission" date="2018-12" db="EMBL/GenBank/DDBJ databases">
        <title>G10K-VGP greater horseshoe bat female genome, primary haplotype.</title>
        <authorList>
            <person name="Teeling E."/>
            <person name="Myers G."/>
            <person name="Vernes S."/>
            <person name="Pippel M."/>
            <person name="Winkler S."/>
            <person name="Fedrigo O."/>
            <person name="Rhie A."/>
            <person name="Koren S."/>
            <person name="Phillippy A."/>
            <person name="Lewin H."/>
            <person name="Damas J."/>
            <person name="Howe K."/>
            <person name="Mountcastle J."/>
            <person name="Jarvis E.D."/>
        </authorList>
    </citation>
    <scope>NUCLEOTIDE SEQUENCE [LARGE SCALE GENOMIC DNA]</scope>
</reference>
<dbReference type="Pfam" id="PF00997">
    <property type="entry name" value="Casein_kappa"/>
    <property type="match status" value="1"/>
</dbReference>
<dbReference type="OMA" id="YYVPNSY"/>
<dbReference type="GO" id="GO:0007595">
    <property type="term" value="P:lactation"/>
    <property type="evidence" value="ECO:0007669"/>
    <property type="project" value="Ensembl"/>
</dbReference>
<evidence type="ECO:0000313" key="12">
    <source>
        <dbReference type="Ensembl" id="ENSRFEP00010024634.1"/>
    </source>
</evidence>
<keyword evidence="7 9" id="KW-0494">Milk protein</keyword>
<evidence type="ECO:0000313" key="11">
    <source>
        <dbReference type="EMBL" id="KAF6371595.1"/>
    </source>
</evidence>
<reference evidence="12" key="5">
    <citation type="submission" date="2025-05" db="UniProtKB">
        <authorList>
            <consortium name="Ensembl"/>
        </authorList>
    </citation>
    <scope>IDENTIFICATION</scope>
</reference>
<reference evidence="12 13" key="1">
    <citation type="journal article" date="2015" name="Annu Rev Anim Biosci">
        <title>The Genome 10K Project: a way forward.</title>
        <authorList>
            <person name="Koepfli K.P."/>
            <person name="Paten B."/>
            <person name="O'Brien S.J."/>
            <person name="Koepfli K.P."/>
            <person name="Paten B."/>
            <person name="Antunes A."/>
            <person name="Belov K."/>
            <person name="Bustamante C."/>
            <person name="Castoe T.A."/>
            <person name="Clawson H."/>
            <person name="Crawford A.J."/>
            <person name="Diekhans M."/>
            <person name="Distel D."/>
            <person name="Durbin R."/>
            <person name="Earl D."/>
            <person name="Fujita M.K."/>
            <person name="Gamble T."/>
            <person name="Georges A."/>
            <person name="Gemmell N."/>
            <person name="Gilbert M.T."/>
            <person name="Graves J.M."/>
            <person name="Green R.E."/>
            <person name="Hickey G."/>
            <person name="Jarvis E.D."/>
            <person name="Johnson W."/>
            <person name="Komissarov A."/>
            <person name="Korf I."/>
            <person name="Kuhn R."/>
            <person name="Larkin D.M."/>
            <person name="Lewin H."/>
            <person name="Lopez J.V."/>
            <person name="Ma J."/>
            <person name="Marques-Bonet T."/>
            <person name="Miller W."/>
            <person name="Murphy R."/>
            <person name="Pevzner P."/>
            <person name="Shapiro B."/>
            <person name="Steiner C."/>
            <person name="Tamazian G."/>
            <person name="Venkatesh B."/>
            <person name="Wang J."/>
            <person name="Wayne R."/>
            <person name="Wiley E."/>
            <person name="Yang H."/>
            <person name="Zhang G."/>
            <person name="Haussler D."/>
            <person name="Ryder O."/>
            <person name="O'Brien S.J."/>
        </authorList>
    </citation>
    <scope>NUCLEOTIDE SEQUENCE</scope>
</reference>
<protein>
    <recommendedName>
        <fullName evidence="4 9">Kappa-casein</fullName>
    </recommendedName>
</protein>
<dbReference type="Proteomes" id="UP000585614">
    <property type="component" value="Unassembled WGS sequence"/>
</dbReference>
<evidence type="ECO:0000256" key="10">
    <source>
        <dbReference type="SAM" id="SignalP"/>
    </source>
</evidence>
<keyword evidence="6" id="KW-0597">Phosphoprotein</keyword>
<dbReference type="GO" id="GO:0005615">
    <property type="term" value="C:extracellular space"/>
    <property type="evidence" value="ECO:0007669"/>
    <property type="project" value="Ensembl"/>
</dbReference>
<comment type="subcellular location">
    <subcellularLocation>
        <location evidence="2 9">Secreted</location>
    </subcellularLocation>
</comment>
<proteinExistence type="inferred from homology"/>
<organism evidence="12 13">
    <name type="scientific">Rhinolophus ferrumequinum</name>
    <name type="common">Greater horseshoe bat</name>
    <dbReference type="NCBI Taxonomy" id="59479"/>
    <lineage>
        <taxon>Eukaryota</taxon>
        <taxon>Metazoa</taxon>
        <taxon>Chordata</taxon>
        <taxon>Craniata</taxon>
        <taxon>Vertebrata</taxon>
        <taxon>Euteleostomi</taxon>
        <taxon>Mammalia</taxon>
        <taxon>Eutheria</taxon>
        <taxon>Laurasiatheria</taxon>
        <taxon>Chiroptera</taxon>
        <taxon>Yinpterochiroptera</taxon>
        <taxon>Rhinolophoidea</taxon>
        <taxon>Rhinolophidae</taxon>
        <taxon>Rhinolophinae</taxon>
        <taxon>Rhinolophus</taxon>
    </lineage>
</organism>
<feature type="signal peptide" evidence="10">
    <location>
        <begin position="1"/>
        <end position="19"/>
    </location>
</feature>
<dbReference type="PIRSF" id="PIRSF002374">
    <property type="entry name" value="Casein_kappa"/>
    <property type="match status" value="1"/>
</dbReference>
<keyword evidence="13" id="KW-1185">Reference proteome</keyword>
<keyword evidence="5 9" id="KW-0964">Secreted</keyword>
<keyword evidence="8" id="KW-0325">Glycoprotein</keyword>
<evidence type="ECO:0000256" key="6">
    <source>
        <dbReference type="ARBA" id="ARBA00022553"/>
    </source>
</evidence>
<dbReference type="InterPro" id="IPR000117">
    <property type="entry name" value="Casein_kappa"/>
</dbReference>
<sequence>MSFFLVVNILALTMPFLGAEVQNQEQPTCRENNERLFDQYTVKYIPIQYVLNSYTPFEHNSYQYRPAVPINNQYMPYPYYAKSVSFRPRVQIPQRQILPNIYPSTVVHHSYQHPSFIAVPPKKIQDKTVIPNINTIATVNPTFIPTTEPMVSTGVTPKASSEFITSTPETTTVTLISSMV</sequence>
<comment type="similarity">
    <text evidence="3 9">Belongs to the kappa-casein family.</text>
</comment>
<dbReference type="Ensembl" id="ENSRFET00010026774.1">
    <property type="protein sequence ID" value="ENSRFEP00010024634.1"/>
    <property type="gene ID" value="ENSRFEG00010016396.1"/>
</dbReference>
<dbReference type="AlphaFoldDB" id="A0A671FLP7"/>
<evidence type="ECO:0000313" key="13">
    <source>
        <dbReference type="Proteomes" id="UP000472240"/>
    </source>
</evidence>
<reference evidence="11 14" key="4">
    <citation type="journal article" date="2020" name="Nature">
        <title>Six reference-quality genomes reveal evolution of bat adaptations.</title>
        <authorList>
            <person name="Jebb D."/>
            <person name="Huang Z."/>
            <person name="Pippel M."/>
            <person name="Hughes G.M."/>
            <person name="Lavrichenko K."/>
            <person name="Devanna P."/>
            <person name="Winkler S."/>
            <person name="Jermiin L.S."/>
            <person name="Skirmuntt E.C."/>
            <person name="Katzourakis A."/>
            <person name="Burkitt-Gray L."/>
            <person name="Ray D.A."/>
            <person name="Sullivan K.A.M."/>
            <person name="Roscito J.G."/>
            <person name="Kirilenko B.M."/>
            <person name="Davalos L.M."/>
            <person name="Corthals A.P."/>
            <person name="Power M.L."/>
            <person name="Jones G."/>
            <person name="Ransome R.D."/>
            <person name="Dechmann D.K.N."/>
            <person name="Locatelli A.G."/>
            <person name="Puechmaille S.J."/>
            <person name="Fedrigo O."/>
            <person name="Jarvis E.D."/>
            <person name="Hiller M."/>
            <person name="Vernes S.C."/>
            <person name="Myers E.W."/>
            <person name="Teeling E.C."/>
        </authorList>
    </citation>
    <scope>NUCLEOTIDE SEQUENCE [LARGE SCALE GENOMIC DNA]</scope>
    <source>
        <strain evidence="11">MRhiFer1</strain>
        <tissue evidence="11">Lung</tissue>
    </source>
</reference>
<dbReference type="GeneTree" id="ENSGT00390000009184"/>
<dbReference type="Proteomes" id="UP000472240">
    <property type="component" value="Chromosome 5"/>
</dbReference>
<dbReference type="PANTHER" id="PTHR11470:SF2">
    <property type="entry name" value="KAPPA-CASEIN"/>
    <property type="match status" value="1"/>
</dbReference>
<comment type="function">
    <text evidence="1 9">Kappa-casein stabilizes micelle formation, preventing casein precipitation in milk.</text>
</comment>
<evidence type="ECO:0000256" key="5">
    <source>
        <dbReference type="ARBA" id="ARBA00022525"/>
    </source>
</evidence>
<reference evidence="12 13" key="2">
    <citation type="journal article" date="2018" name="Annu Rev Anim Biosci">
        <title>Bat Biology, Genomes, and the Bat1K Project: To Generate Chromosome-Level Genomes for All Living Bat Species.</title>
        <authorList>
            <person name="Teeling E.C."/>
            <person name="Vernes S.C."/>
            <person name="Davalos L.M."/>
            <person name="Ray D.A."/>
            <person name="Gilbert M.T.P."/>
            <person name="Myers E."/>
        </authorList>
    </citation>
    <scope>NUCLEOTIDE SEQUENCE</scope>
</reference>
<accession>A0A671FLP7</accession>
<evidence type="ECO:0000256" key="3">
    <source>
        <dbReference type="ARBA" id="ARBA00005332"/>
    </source>
</evidence>
<dbReference type="PANTHER" id="PTHR11470">
    <property type="entry name" value="KAPPA CASEIN"/>
    <property type="match status" value="1"/>
</dbReference>
<evidence type="ECO:0000256" key="1">
    <source>
        <dbReference type="ARBA" id="ARBA00003829"/>
    </source>
</evidence>
<dbReference type="GO" id="GO:0050821">
    <property type="term" value="P:protein stabilization"/>
    <property type="evidence" value="ECO:0007669"/>
    <property type="project" value="Ensembl"/>
</dbReference>
<evidence type="ECO:0000256" key="4">
    <source>
        <dbReference type="ARBA" id="ARBA00017238"/>
    </source>
</evidence>
<feature type="chain" id="PRO_5044626486" description="Kappa-casein" evidence="10">
    <location>
        <begin position="20"/>
        <end position="180"/>
    </location>
</feature>
<evidence type="ECO:0000256" key="8">
    <source>
        <dbReference type="ARBA" id="ARBA00023180"/>
    </source>
</evidence>
<keyword evidence="10" id="KW-0732">Signal</keyword>
<dbReference type="EMBL" id="JACAGC010000004">
    <property type="protein sequence ID" value="KAF6371595.1"/>
    <property type="molecule type" value="Genomic_DNA"/>
</dbReference>
<evidence type="ECO:0000256" key="2">
    <source>
        <dbReference type="ARBA" id="ARBA00004613"/>
    </source>
</evidence>